<dbReference type="SUPFAM" id="SSF50494">
    <property type="entry name" value="Trypsin-like serine proteases"/>
    <property type="match status" value="1"/>
</dbReference>
<accession>A0A9P6NHF0</accession>
<dbReference type="InterPro" id="IPR009003">
    <property type="entry name" value="Peptidase_S1_PA"/>
</dbReference>
<evidence type="ECO:0000313" key="2">
    <source>
        <dbReference type="Proteomes" id="UP000886653"/>
    </source>
</evidence>
<dbReference type="OrthoDB" id="10054765at2759"/>
<gene>
    <name evidence="1" type="ORF">CROQUDRAFT_723336</name>
</gene>
<reference evidence="1" key="1">
    <citation type="submission" date="2013-11" db="EMBL/GenBank/DDBJ databases">
        <title>Genome sequence of the fusiform rust pathogen reveals effectors for host alternation and coevolution with pine.</title>
        <authorList>
            <consortium name="DOE Joint Genome Institute"/>
            <person name="Smith K."/>
            <person name="Pendleton A."/>
            <person name="Kubisiak T."/>
            <person name="Anderson C."/>
            <person name="Salamov A."/>
            <person name="Aerts A."/>
            <person name="Riley R."/>
            <person name="Clum A."/>
            <person name="Lindquist E."/>
            <person name="Ence D."/>
            <person name="Campbell M."/>
            <person name="Kronenberg Z."/>
            <person name="Feau N."/>
            <person name="Dhillon B."/>
            <person name="Hamelin R."/>
            <person name="Burleigh J."/>
            <person name="Smith J."/>
            <person name="Yandell M."/>
            <person name="Nelson C."/>
            <person name="Grigoriev I."/>
            <person name="Davis J."/>
        </authorList>
    </citation>
    <scope>NUCLEOTIDE SEQUENCE</scope>
    <source>
        <strain evidence="1">G11</strain>
    </source>
</reference>
<sequence length="393" mass="43028">MLSSSSAIYTAFRLKLLRGLAYVRWPKAGRLSDRAPGQRESNHFLRPRTTLEKFYIAWFDYHFNQHPSSASSVTPVEELIDQAHQRDRRQLEPTTLKYEATPAHGRRADISKSPFSPFWDQEELLMESLAQLRRPGPSAMTSEDDGDGTVSIAYLLGNRSSSPGSEMREAKQIVTCSGFALQPEHSDKVLVATCAHPLWQISGKLTSLGLGKGVKQINSAGLVMSSTGKMYAVKEVVSALAEFDILLLRLQEDIHGRSARLRTLPISPYPPAEQASVWIHQALSGSQSGSARWEPTKVIEYKDVMGIAAQPGTYDDLAGFTFDAIPLPGSSGGPIVDEHGAVVGVVRGHQSSYGERTSRGFATVSEKLWEVFCLPGLLTQSQRNAAKGSKTAE</sequence>
<dbReference type="EMBL" id="MU167273">
    <property type="protein sequence ID" value="KAG0145647.1"/>
    <property type="molecule type" value="Genomic_DNA"/>
</dbReference>
<protein>
    <submittedName>
        <fullName evidence="1">Uncharacterized protein</fullName>
    </submittedName>
</protein>
<keyword evidence="2" id="KW-1185">Reference proteome</keyword>
<dbReference type="AlphaFoldDB" id="A0A9P6NHF0"/>
<dbReference type="Pfam" id="PF13365">
    <property type="entry name" value="Trypsin_2"/>
    <property type="match status" value="1"/>
</dbReference>
<dbReference type="Proteomes" id="UP000886653">
    <property type="component" value="Unassembled WGS sequence"/>
</dbReference>
<name>A0A9P6NHF0_9BASI</name>
<proteinExistence type="predicted"/>
<evidence type="ECO:0000313" key="1">
    <source>
        <dbReference type="EMBL" id="KAG0145647.1"/>
    </source>
</evidence>
<comment type="caution">
    <text evidence="1">The sequence shown here is derived from an EMBL/GenBank/DDBJ whole genome shotgun (WGS) entry which is preliminary data.</text>
</comment>
<organism evidence="1 2">
    <name type="scientific">Cronartium quercuum f. sp. fusiforme G11</name>
    <dbReference type="NCBI Taxonomy" id="708437"/>
    <lineage>
        <taxon>Eukaryota</taxon>
        <taxon>Fungi</taxon>
        <taxon>Dikarya</taxon>
        <taxon>Basidiomycota</taxon>
        <taxon>Pucciniomycotina</taxon>
        <taxon>Pucciniomycetes</taxon>
        <taxon>Pucciniales</taxon>
        <taxon>Coleosporiaceae</taxon>
        <taxon>Cronartium</taxon>
    </lineage>
</organism>
<dbReference type="Gene3D" id="2.40.10.120">
    <property type="match status" value="1"/>
</dbReference>